<dbReference type="InterPro" id="IPR014710">
    <property type="entry name" value="RmlC-like_jellyroll"/>
</dbReference>
<dbReference type="PROSITE" id="PS51063">
    <property type="entry name" value="HTH_CRP_2"/>
    <property type="match status" value="1"/>
</dbReference>
<name>A0A7W7Z9T2_9BACT</name>
<dbReference type="Proteomes" id="UP000540989">
    <property type="component" value="Unassembled WGS sequence"/>
</dbReference>
<dbReference type="AlphaFoldDB" id="A0A7W7Z9T2"/>
<dbReference type="Pfam" id="PF13545">
    <property type="entry name" value="HTH_Crp_2"/>
    <property type="match status" value="1"/>
</dbReference>
<dbReference type="GO" id="GO:0003677">
    <property type="term" value="F:DNA binding"/>
    <property type="evidence" value="ECO:0007669"/>
    <property type="project" value="InterPro"/>
</dbReference>
<comment type="caution">
    <text evidence="3">The sequence shown here is derived from an EMBL/GenBank/DDBJ whole genome shotgun (WGS) entry which is preliminary data.</text>
</comment>
<dbReference type="InterPro" id="IPR036390">
    <property type="entry name" value="WH_DNA-bd_sf"/>
</dbReference>
<accession>A0A7W7Z9T2</accession>
<feature type="compositionally biased region" description="Polar residues" evidence="1">
    <location>
        <begin position="265"/>
        <end position="279"/>
    </location>
</feature>
<feature type="region of interest" description="Disordered" evidence="1">
    <location>
        <begin position="259"/>
        <end position="279"/>
    </location>
</feature>
<dbReference type="Gene3D" id="2.60.120.10">
    <property type="entry name" value="Jelly Rolls"/>
    <property type="match status" value="1"/>
</dbReference>
<gene>
    <name evidence="3" type="ORF">HDF16_000075</name>
</gene>
<organism evidence="3 4">
    <name type="scientific">Granulicella aggregans</name>
    <dbReference type="NCBI Taxonomy" id="474949"/>
    <lineage>
        <taxon>Bacteria</taxon>
        <taxon>Pseudomonadati</taxon>
        <taxon>Acidobacteriota</taxon>
        <taxon>Terriglobia</taxon>
        <taxon>Terriglobales</taxon>
        <taxon>Acidobacteriaceae</taxon>
        <taxon>Granulicella</taxon>
    </lineage>
</organism>
<reference evidence="3 4" key="1">
    <citation type="submission" date="2020-08" db="EMBL/GenBank/DDBJ databases">
        <title>Genomic Encyclopedia of Type Strains, Phase IV (KMG-V): Genome sequencing to study the core and pangenomes of soil and plant-associated prokaryotes.</title>
        <authorList>
            <person name="Whitman W."/>
        </authorList>
    </citation>
    <scope>NUCLEOTIDE SEQUENCE [LARGE SCALE GENOMIC DNA]</scope>
    <source>
        <strain evidence="3 4">M8UP14</strain>
    </source>
</reference>
<sequence>MPLVYRNAMLHALHPDILQRLHLTSLMLPLRRDIEVPGTEMHQIIFLEDGVASMTASFEDGSQVEIGVMGFESVLCGSSMMGTARSLNRVYMQIAGRGYAATVTNARLEFARHGEFHGLALRANQAHFLQTAQTAGCNARHSVGMRLARWLLLCADRMESSVIHLPHEHIAAMLGCNRSTVTVAAGKLQLDGLIIYSRSKIRILNRLGLEARSCECYRTLFDYLADASNFANILRSEDPFTAPEFRADLSTFSSKITTFRDPSDEPQSATLKPGNVNRT</sequence>
<dbReference type="GO" id="GO:0006355">
    <property type="term" value="P:regulation of DNA-templated transcription"/>
    <property type="evidence" value="ECO:0007669"/>
    <property type="project" value="InterPro"/>
</dbReference>
<evidence type="ECO:0000259" key="2">
    <source>
        <dbReference type="PROSITE" id="PS51063"/>
    </source>
</evidence>
<keyword evidence="4" id="KW-1185">Reference proteome</keyword>
<proteinExistence type="predicted"/>
<dbReference type="SUPFAM" id="SSF46785">
    <property type="entry name" value="Winged helix' DNA-binding domain"/>
    <property type="match status" value="1"/>
</dbReference>
<evidence type="ECO:0000313" key="3">
    <source>
        <dbReference type="EMBL" id="MBB5055406.1"/>
    </source>
</evidence>
<feature type="domain" description="HTH crp-type" evidence="2">
    <location>
        <begin position="141"/>
        <end position="207"/>
    </location>
</feature>
<protein>
    <submittedName>
        <fullName evidence="3">CRP-like cAMP-binding protein</fullName>
    </submittedName>
</protein>
<dbReference type="InterPro" id="IPR012318">
    <property type="entry name" value="HTH_CRP"/>
</dbReference>
<dbReference type="EMBL" id="JACHIP010000001">
    <property type="protein sequence ID" value="MBB5055406.1"/>
    <property type="molecule type" value="Genomic_DNA"/>
</dbReference>
<evidence type="ECO:0000313" key="4">
    <source>
        <dbReference type="Proteomes" id="UP000540989"/>
    </source>
</evidence>
<evidence type="ECO:0000256" key="1">
    <source>
        <dbReference type="SAM" id="MobiDB-lite"/>
    </source>
</evidence>
<dbReference type="RefSeq" id="WP_184213074.1">
    <property type="nucleotide sequence ID" value="NZ_JACHIP010000001.1"/>
</dbReference>